<dbReference type="InterPro" id="IPR036388">
    <property type="entry name" value="WH-like_DNA-bd_sf"/>
</dbReference>
<dbReference type="SMART" id="SM00347">
    <property type="entry name" value="HTH_MARR"/>
    <property type="match status" value="1"/>
</dbReference>
<dbReference type="InterPro" id="IPR036390">
    <property type="entry name" value="WH_DNA-bd_sf"/>
</dbReference>
<gene>
    <name evidence="5" type="ORF">FC32_GL001684</name>
</gene>
<reference evidence="5 6" key="1">
    <citation type="journal article" date="2015" name="Genome Announc.">
        <title>Expanding the biotechnology potential of lactobacilli through comparative genomics of 213 strains and associated genera.</title>
        <authorList>
            <person name="Sun Z."/>
            <person name="Harris H.M."/>
            <person name="McCann A."/>
            <person name="Guo C."/>
            <person name="Argimon S."/>
            <person name="Zhang W."/>
            <person name="Yang X."/>
            <person name="Jeffery I.B."/>
            <person name="Cooney J.C."/>
            <person name="Kagawa T.F."/>
            <person name="Liu W."/>
            <person name="Song Y."/>
            <person name="Salvetti E."/>
            <person name="Wrobel A."/>
            <person name="Rasinkangas P."/>
            <person name="Parkhill J."/>
            <person name="Rea M.C."/>
            <person name="O'Sullivan O."/>
            <person name="Ritari J."/>
            <person name="Douillard F.P."/>
            <person name="Paul Ross R."/>
            <person name="Yang R."/>
            <person name="Briner A.E."/>
            <person name="Felis G.E."/>
            <person name="de Vos W.M."/>
            <person name="Barrangou R."/>
            <person name="Klaenhammer T.R."/>
            <person name="Caufield P.W."/>
            <person name="Cui Y."/>
            <person name="Zhang H."/>
            <person name="O'Toole P.W."/>
        </authorList>
    </citation>
    <scope>NUCLEOTIDE SEQUENCE [LARGE SCALE GENOMIC DNA]</scope>
    <source>
        <strain evidence="5 6">DSM 16634</strain>
    </source>
</reference>
<dbReference type="GO" id="GO:0003700">
    <property type="term" value="F:DNA-binding transcription factor activity"/>
    <property type="evidence" value="ECO:0007669"/>
    <property type="project" value="InterPro"/>
</dbReference>
<dbReference type="InterPro" id="IPR052067">
    <property type="entry name" value="Metal_resp_HTH_trans_reg"/>
</dbReference>
<accession>A0A0R1U2U3</accession>
<name>A0A0R1U2U3_9LACO</name>
<evidence type="ECO:0000313" key="5">
    <source>
        <dbReference type="EMBL" id="KRL87262.1"/>
    </source>
</evidence>
<dbReference type="RefSeq" id="WP_025087040.1">
    <property type="nucleotide sequence ID" value="NZ_AZFT01000004.1"/>
</dbReference>
<organism evidence="5 6">
    <name type="scientific">Ligilactobacillus apodemi DSM 16634 = JCM 16172</name>
    <dbReference type="NCBI Taxonomy" id="1423724"/>
    <lineage>
        <taxon>Bacteria</taxon>
        <taxon>Bacillati</taxon>
        <taxon>Bacillota</taxon>
        <taxon>Bacilli</taxon>
        <taxon>Lactobacillales</taxon>
        <taxon>Lactobacillaceae</taxon>
        <taxon>Ligilactobacillus</taxon>
    </lineage>
</organism>
<dbReference type="AlphaFoldDB" id="A0A0R1U2U3"/>
<dbReference type="STRING" id="1423724.FC32_GL001684"/>
<proteinExistence type="predicted"/>
<keyword evidence="1" id="KW-0805">Transcription regulation</keyword>
<dbReference type="EMBL" id="AZFT01000004">
    <property type="protein sequence ID" value="KRL87262.1"/>
    <property type="molecule type" value="Genomic_DNA"/>
</dbReference>
<comment type="caution">
    <text evidence="5">The sequence shown here is derived from an EMBL/GenBank/DDBJ whole genome shotgun (WGS) entry which is preliminary data.</text>
</comment>
<dbReference type="eggNOG" id="COG1846">
    <property type="taxonomic scope" value="Bacteria"/>
</dbReference>
<evidence type="ECO:0000256" key="1">
    <source>
        <dbReference type="ARBA" id="ARBA00023015"/>
    </source>
</evidence>
<sequence>MSEQQAQTIITKFQKLQAENNSQTDERAWISEHLTSSQLKEIVPKVSLIGLHILSALEAGEKNGITLAQELNVTRGGVSRAASKLEAFDLLEKKQRSDNKKNFYYALTPLGAQLAQVHDEMHAHLEQKLCQLLENNYTSAEQDVIIRFIEDAGQLKKHFATLDKK</sequence>
<keyword evidence="6" id="KW-1185">Reference proteome</keyword>
<feature type="domain" description="HTH marR-type" evidence="4">
    <location>
        <begin position="27"/>
        <end position="142"/>
    </location>
</feature>
<keyword evidence="2" id="KW-0238">DNA-binding</keyword>
<dbReference type="PANTHER" id="PTHR35790:SF4">
    <property type="entry name" value="HTH-TYPE TRANSCRIPTIONAL REGULATOR PCHR"/>
    <property type="match status" value="1"/>
</dbReference>
<evidence type="ECO:0000256" key="3">
    <source>
        <dbReference type="ARBA" id="ARBA00023163"/>
    </source>
</evidence>
<dbReference type="PATRIC" id="fig|1423724.4.peg.1757"/>
<protein>
    <recommendedName>
        <fullName evidence="4">HTH marR-type domain-containing protein</fullName>
    </recommendedName>
</protein>
<evidence type="ECO:0000313" key="6">
    <source>
        <dbReference type="Proteomes" id="UP000051324"/>
    </source>
</evidence>
<dbReference type="SUPFAM" id="SSF46785">
    <property type="entry name" value="Winged helix' DNA-binding domain"/>
    <property type="match status" value="1"/>
</dbReference>
<dbReference type="Gene3D" id="1.10.10.10">
    <property type="entry name" value="Winged helix-like DNA-binding domain superfamily/Winged helix DNA-binding domain"/>
    <property type="match status" value="1"/>
</dbReference>
<evidence type="ECO:0000259" key="4">
    <source>
        <dbReference type="SMART" id="SM00347"/>
    </source>
</evidence>
<dbReference type="InterPro" id="IPR000835">
    <property type="entry name" value="HTH_MarR-typ"/>
</dbReference>
<dbReference type="PANTHER" id="PTHR35790">
    <property type="entry name" value="HTH-TYPE TRANSCRIPTIONAL REGULATOR PCHR"/>
    <property type="match status" value="1"/>
</dbReference>
<evidence type="ECO:0000256" key="2">
    <source>
        <dbReference type="ARBA" id="ARBA00023125"/>
    </source>
</evidence>
<dbReference type="GO" id="GO:0003677">
    <property type="term" value="F:DNA binding"/>
    <property type="evidence" value="ECO:0007669"/>
    <property type="project" value="UniProtKB-KW"/>
</dbReference>
<keyword evidence="3" id="KW-0804">Transcription</keyword>
<dbReference type="Proteomes" id="UP000051324">
    <property type="component" value="Unassembled WGS sequence"/>
</dbReference>
<dbReference type="OrthoDB" id="2329684at2"/>